<organism evidence="2 3">
    <name type="scientific">Frankliniella fusca</name>
    <dbReference type="NCBI Taxonomy" id="407009"/>
    <lineage>
        <taxon>Eukaryota</taxon>
        <taxon>Metazoa</taxon>
        <taxon>Ecdysozoa</taxon>
        <taxon>Arthropoda</taxon>
        <taxon>Hexapoda</taxon>
        <taxon>Insecta</taxon>
        <taxon>Pterygota</taxon>
        <taxon>Neoptera</taxon>
        <taxon>Paraneoptera</taxon>
        <taxon>Thysanoptera</taxon>
        <taxon>Terebrantia</taxon>
        <taxon>Thripoidea</taxon>
        <taxon>Thripidae</taxon>
        <taxon>Frankliniella</taxon>
    </lineage>
</organism>
<name>A0AAE1HL87_9NEOP</name>
<evidence type="ECO:0000256" key="1">
    <source>
        <dbReference type="SAM" id="Phobius"/>
    </source>
</evidence>
<keyword evidence="1" id="KW-0812">Transmembrane</keyword>
<evidence type="ECO:0000313" key="2">
    <source>
        <dbReference type="EMBL" id="KAK3923278.1"/>
    </source>
</evidence>
<accession>A0AAE1HL87</accession>
<keyword evidence="1" id="KW-0472">Membrane</keyword>
<evidence type="ECO:0000313" key="3">
    <source>
        <dbReference type="Proteomes" id="UP001219518"/>
    </source>
</evidence>
<reference evidence="2" key="1">
    <citation type="submission" date="2021-07" db="EMBL/GenBank/DDBJ databases">
        <authorList>
            <person name="Catto M.A."/>
            <person name="Jacobson A."/>
            <person name="Kennedy G."/>
            <person name="Labadie P."/>
            <person name="Hunt B.G."/>
            <person name="Srinivasan R."/>
        </authorList>
    </citation>
    <scope>NUCLEOTIDE SEQUENCE</scope>
    <source>
        <strain evidence="2">PL_HMW_Pooled</strain>
        <tissue evidence="2">Head</tissue>
    </source>
</reference>
<feature type="transmembrane region" description="Helical" evidence="1">
    <location>
        <begin position="12"/>
        <end position="31"/>
    </location>
</feature>
<keyword evidence="3" id="KW-1185">Reference proteome</keyword>
<dbReference type="EMBL" id="JAHWGI010001142">
    <property type="protein sequence ID" value="KAK3923278.1"/>
    <property type="molecule type" value="Genomic_DNA"/>
</dbReference>
<gene>
    <name evidence="2" type="ORF">KUF71_000360</name>
</gene>
<reference evidence="2" key="2">
    <citation type="journal article" date="2023" name="BMC Genomics">
        <title>Pest status, molecular evolution, and epigenetic factors derived from the genome assembly of Frankliniella fusca, a thysanopteran phytovirus vector.</title>
        <authorList>
            <person name="Catto M.A."/>
            <person name="Labadie P.E."/>
            <person name="Jacobson A.L."/>
            <person name="Kennedy G.G."/>
            <person name="Srinivasan R."/>
            <person name="Hunt B.G."/>
        </authorList>
    </citation>
    <scope>NUCLEOTIDE SEQUENCE</scope>
    <source>
        <strain evidence="2">PL_HMW_Pooled</strain>
    </source>
</reference>
<comment type="caution">
    <text evidence="2">The sequence shown here is derived from an EMBL/GenBank/DDBJ whole genome shotgun (WGS) entry which is preliminary data.</text>
</comment>
<proteinExistence type="predicted"/>
<keyword evidence="1" id="KW-1133">Transmembrane helix</keyword>
<protein>
    <submittedName>
        <fullName evidence="2">Mucin-5B</fullName>
    </submittedName>
</protein>
<dbReference type="Proteomes" id="UP001219518">
    <property type="component" value="Unassembled WGS sequence"/>
</dbReference>
<dbReference type="AlphaFoldDB" id="A0AAE1HL87"/>
<sequence>MDVCLRDWTFSLFRLNLFYFRLILCVVFFGFEVCLEQEQPSSCPSSSLAYGSLSESACSEVCSKHFIRAGEVTKYVSIELMYSHRKYV</sequence>